<protein>
    <submittedName>
        <fullName evidence="1">Uncharacterized protein</fullName>
    </submittedName>
</protein>
<dbReference type="EMBL" id="MN740964">
    <property type="protein sequence ID" value="QHU20221.1"/>
    <property type="molecule type" value="Genomic_DNA"/>
</dbReference>
<evidence type="ECO:0000313" key="1">
    <source>
        <dbReference type="EMBL" id="QHU20221.1"/>
    </source>
</evidence>
<dbReference type="AlphaFoldDB" id="A0A6C0KSQ2"/>
<organism evidence="1">
    <name type="scientific">viral metagenome</name>
    <dbReference type="NCBI Taxonomy" id="1070528"/>
    <lineage>
        <taxon>unclassified sequences</taxon>
        <taxon>metagenomes</taxon>
        <taxon>organismal metagenomes</taxon>
    </lineage>
</organism>
<proteinExistence type="predicted"/>
<accession>A0A6C0KSQ2</accession>
<reference evidence="1" key="1">
    <citation type="journal article" date="2020" name="Nature">
        <title>Giant virus diversity and host interactions through global metagenomics.</title>
        <authorList>
            <person name="Schulz F."/>
            <person name="Roux S."/>
            <person name="Paez-Espino D."/>
            <person name="Jungbluth S."/>
            <person name="Walsh D.A."/>
            <person name="Denef V.J."/>
            <person name="McMahon K.D."/>
            <person name="Konstantinidis K.T."/>
            <person name="Eloe-Fadrosh E.A."/>
            <person name="Kyrpides N.C."/>
            <person name="Woyke T."/>
        </authorList>
    </citation>
    <scope>NUCLEOTIDE SEQUENCE</scope>
    <source>
        <strain evidence="1">GVMAG-S-3300013014-136</strain>
    </source>
</reference>
<name>A0A6C0KSQ2_9ZZZZ</name>
<sequence>MESSFLKFFVNKTEEKICIDYVHFFNTTGKAPSLFSKKESEKQLAQKHMNLLLKMTQKYYFSS</sequence>